<evidence type="ECO:0000313" key="3">
    <source>
        <dbReference type="Proteomes" id="UP000003684"/>
    </source>
</evidence>
<feature type="domain" description="DUF3991" evidence="1">
    <location>
        <begin position="125"/>
        <end position="160"/>
    </location>
</feature>
<comment type="caution">
    <text evidence="2">The sequence shown here is derived from an EMBL/GenBank/DDBJ whole genome shotgun (WGS) entry which is preliminary data.</text>
</comment>
<organism evidence="2 3">
    <name type="scientific">Lactobacillus gasseri 224-1</name>
    <dbReference type="NCBI Taxonomy" id="679196"/>
    <lineage>
        <taxon>Bacteria</taxon>
        <taxon>Bacillati</taxon>
        <taxon>Bacillota</taxon>
        <taxon>Bacilli</taxon>
        <taxon>Lactobacillales</taxon>
        <taxon>Lactobacillaceae</taxon>
        <taxon>Lactobacillus</taxon>
    </lineage>
</organism>
<dbReference type="SUPFAM" id="SSF57783">
    <property type="entry name" value="Zinc beta-ribbon"/>
    <property type="match status" value="1"/>
</dbReference>
<evidence type="ECO:0000313" key="2">
    <source>
        <dbReference type="EMBL" id="EFB62494.1"/>
    </source>
</evidence>
<sequence>MKYTDKQVKKAEKGDILEFADKAGVELVHTGHNEYKGVEHDSLVVTPSRNAWFWNSRNVGGIGALSFAKEYLLSEENLDKKERFLKAMDIVTKAGINEAETKEIKREPFKFNPKEIDKRFNKAPAYLIQKRGLNKNLIQELHAQGIIEQDKFGNALFYGVIQRQKKLKAQQNKEHGLIMKNSVNVVRLNELSLTLHTDMALALIQ</sequence>
<dbReference type="AlphaFoldDB" id="D1YIX3"/>
<accession>D1YIX3</accession>
<name>D1YIX3_LACGS</name>
<dbReference type="InterPro" id="IPR025054">
    <property type="entry name" value="DUF3991"/>
</dbReference>
<gene>
    <name evidence="2" type="ORF">HMPREF9209_0054</name>
</gene>
<proteinExistence type="predicted"/>
<dbReference type="Pfam" id="PF13154">
    <property type="entry name" value="DUF3991"/>
    <property type="match status" value="1"/>
</dbReference>
<protein>
    <recommendedName>
        <fullName evidence="1">DUF3991 domain-containing protein</fullName>
    </recommendedName>
</protein>
<dbReference type="Proteomes" id="UP000003684">
    <property type="component" value="Unassembled WGS sequence"/>
</dbReference>
<evidence type="ECO:0000259" key="1">
    <source>
        <dbReference type="Pfam" id="PF13154"/>
    </source>
</evidence>
<dbReference type="EMBL" id="ADFT01000016">
    <property type="protein sequence ID" value="EFB62494.1"/>
    <property type="molecule type" value="Genomic_DNA"/>
</dbReference>
<reference evidence="2 3" key="1">
    <citation type="submission" date="2009-12" db="EMBL/GenBank/DDBJ databases">
        <title>Genome Sequence of Lactobacillus gasseri 224-1.</title>
        <authorList>
            <person name="Durkin A.S."/>
            <person name="Madupu R."/>
            <person name="Torralba M."/>
            <person name="Methe B."/>
            <person name="Sutton G."/>
            <person name="Strausberg R.L."/>
            <person name="Nelson K.E."/>
        </authorList>
    </citation>
    <scope>NUCLEOTIDE SEQUENCE [LARGE SCALE GENOMIC DNA]</scope>
    <source>
        <strain evidence="2 3">224-1</strain>
    </source>
</reference>